<keyword evidence="4 10" id="KW-0808">Transferase</keyword>
<dbReference type="GO" id="GO:0008662">
    <property type="term" value="F:1-phosphofructokinase activity"/>
    <property type="evidence" value="ECO:0007669"/>
    <property type="project" value="UniProtKB-UniRule"/>
</dbReference>
<dbReference type="PROSITE" id="PS00584">
    <property type="entry name" value="PFKB_KINASES_2"/>
    <property type="match status" value="1"/>
</dbReference>
<dbReference type="InterPro" id="IPR022463">
    <property type="entry name" value="1-PFruKinase"/>
</dbReference>
<dbReference type="GO" id="GO:0005829">
    <property type="term" value="C:cytosol"/>
    <property type="evidence" value="ECO:0007669"/>
    <property type="project" value="TreeGrafter"/>
</dbReference>
<dbReference type="NCBIfam" id="TIGR03828">
    <property type="entry name" value="pfkB"/>
    <property type="match status" value="1"/>
</dbReference>
<dbReference type="GO" id="GO:0044281">
    <property type="term" value="P:small molecule metabolic process"/>
    <property type="evidence" value="ECO:0007669"/>
    <property type="project" value="UniProtKB-ARBA"/>
</dbReference>
<evidence type="ECO:0000256" key="4">
    <source>
        <dbReference type="ARBA" id="ARBA00022679"/>
    </source>
</evidence>
<reference evidence="13 14" key="1">
    <citation type="submission" date="2020-08" db="EMBL/GenBank/DDBJ databases">
        <title>Sequencing the genomes of 1000 actinobacteria strains.</title>
        <authorList>
            <person name="Klenk H.-P."/>
        </authorList>
    </citation>
    <scope>NUCLEOTIDE SEQUENCE [LARGE SCALE GENOMIC DNA]</scope>
    <source>
        <strain evidence="13 14">DSM 45258</strain>
    </source>
</reference>
<gene>
    <name evidence="13" type="ORF">FHU29_002255</name>
</gene>
<evidence type="ECO:0000256" key="11">
    <source>
        <dbReference type="RuleBase" id="RU369061"/>
    </source>
</evidence>
<feature type="domain" description="Carbohydrate kinase PfkB" evidence="12">
    <location>
        <begin position="14"/>
        <end position="292"/>
    </location>
</feature>
<comment type="catalytic activity">
    <reaction evidence="9 11">
        <text>beta-D-fructose 1-phosphate + ATP = beta-D-fructose 1,6-bisphosphate + ADP + H(+)</text>
        <dbReference type="Rhea" id="RHEA:14213"/>
        <dbReference type="ChEBI" id="CHEBI:15378"/>
        <dbReference type="ChEBI" id="CHEBI:30616"/>
        <dbReference type="ChEBI" id="CHEBI:32966"/>
        <dbReference type="ChEBI" id="CHEBI:138881"/>
        <dbReference type="ChEBI" id="CHEBI:456216"/>
        <dbReference type="EC" id="2.7.1.56"/>
    </reaction>
</comment>
<evidence type="ECO:0000256" key="2">
    <source>
        <dbReference type="ARBA" id="ARBA00012131"/>
    </source>
</evidence>
<dbReference type="PANTHER" id="PTHR46566:SF5">
    <property type="entry name" value="1-PHOSPHOFRUCTOKINASE"/>
    <property type="match status" value="1"/>
</dbReference>
<dbReference type="GO" id="GO:0016052">
    <property type="term" value="P:carbohydrate catabolic process"/>
    <property type="evidence" value="ECO:0007669"/>
    <property type="project" value="UniProtKB-ARBA"/>
</dbReference>
<dbReference type="AlphaFoldDB" id="A0A839RP29"/>
<dbReference type="FunFam" id="3.40.1190.20:FF:000001">
    <property type="entry name" value="Phosphofructokinase"/>
    <property type="match status" value="1"/>
</dbReference>
<evidence type="ECO:0000256" key="6">
    <source>
        <dbReference type="ARBA" id="ARBA00022777"/>
    </source>
</evidence>
<evidence type="ECO:0000256" key="10">
    <source>
        <dbReference type="PIRNR" id="PIRNR000535"/>
    </source>
</evidence>
<sequence length="315" mass="32070">MIITITANPSLDRTVEVAVLQRGEVQRVTNTHVHAGGKGVNISRALVTHGTDTAAVLFVGGTAGDELASLLRREAVPTVPVTISSDIRSNITIAEADGTTTKLNAAGPLLSASDVEHLVRAATSVISSGADWIAGCGSLPPGAPTDFYAQLIEHAHQHGAQVAIDSSGKALEASLSAGPDVIKPNLEELAECARRDITTIGDAIEAAHVLRARGARTVLATLGAAGVLLVDDTEELHAAAELPGPVLSTVGAGDATLAGFLAGGAAGAEALREAVAWGTTAVTLPGTRMPTPEDLKQVTVTITQPKHGTVLTERS</sequence>
<dbReference type="PIRSF" id="PIRSF000535">
    <property type="entry name" value="1PFK/6PFK/LacC"/>
    <property type="match status" value="1"/>
</dbReference>
<dbReference type="InterPro" id="IPR017583">
    <property type="entry name" value="Tagatose/fructose_Pkinase"/>
</dbReference>
<dbReference type="SUPFAM" id="SSF53613">
    <property type="entry name" value="Ribokinase-like"/>
    <property type="match status" value="1"/>
</dbReference>
<protein>
    <recommendedName>
        <fullName evidence="3 11">1-phosphofructokinase</fullName>
        <shortName evidence="11">Fru1PK</shortName>
        <ecNumber evidence="2 11">2.7.1.56</ecNumber>
    </recommendedName>
    <alternativeName>
        <fullName evidence="8 11">Fructose 1-phosphate kinase</fullName>
    </alternativeName>
</protein>
<dbReference type="OrthoDB" id="9801219at2"/>
<comment type="caution">
    <text evidence="13">The sequence shown here is derived from an EMBL/GenBank/DDBJ whole genome shotgun (WGS) entry which is preliminary data.</text>
</comment>
<evidence type="ECO:0000256" key="5">
    <source>
        <dbReference type="ARBA" id="ARBA00022741"/>
    </source>
</evidence>
<keyword evidence="14" id="KW-1185">Reference proteome</keyword>
<comment type="function">
    <text evidence="11">Catalyzes the ATP-dependent phosphorylation of fructose-l-phosphate to fructose-l,6-bisphosphate.</text>
</comment>
<evidence type="ECO:0000256" key="7">
    <source>
        <dbReference type="ARBA" id="ARBA00022840"/>
    </source>
</evidence>
<organism evidence="13 14">
    <name type="scientific">Hoyosella altamirensis</name>
    <dbReference type="NCBI Taxonomy" id="616997"/>
    <lineage>
        <taxon>Bacteria</taxon>
        <taxon>Bacillati</taxon>
        <taxon>Actinomycetota</taxon>
        <taxon>Actinomycetes</taxon>
        <taxon>Mycobacteriales</taxon>
        <taxon>Hoyosellaceae</taxon>
        <taxon>Hoyosella</taxon>
    </lineage>
</organism>
<accession>A0A839RP29</accession>
<evidence type="ECO:0000256" key="3">
    <source>
        <dbReference type="ARBA" id="ARBA00013596"/>
    </source>
</evidence>
<evidence type="ECO:0000256" key="9">
    <source>
        <dbReference type="ARBA" id="ARBA00047745"/>
    </source>
</evidence>
<dbReference type="InterPro" id="IPR002173">
    <property type="entry name" value="Carboh/pur_kinase_PfkB_CS"/>
</dbReference>
<keyword evidence="6 11" id="KW-0418">Kinase</keyword>
<dbReference type="PANTHER" id="PTHR46566">
    <property type="entry name" value="1-PHOSPHOFRUCTOKINASE-RELATED"/>
    <property type="match status" value="1"/>
</dbReference>
<evidence type="ECO:0000256" key="1">
    <source>
        <dbReference type="ARBA" id="ARBA00010688"/>
    </source>
</evidence>
<name>A0A839RP29_9ACTN</name>
<dbReference type="InterPro" id="IPR011611">
    <property type="entry name" value="PfkB_dom"/>
</dbReference>
<keyword evidence="5 11" id="KW-0547">Nucleotide-binding</keyword>
<dbReference type="Gene3D" id="3.40.1190.20">
    <property type="match status" value="1"/>
</dbReference>
<dbReference type="PROSITE" id="PS00583">
    <property type="entry name" value="PFKB_KINASES_1"/>
    <property type="match status" value="1"/>
</dbReference>
<dbReference type="Pfam" id="PF00294">
    <property type="entry name" value="PfkB"/>
    <property type="match status" value="1"/>
</dbReference>
<dbReference type="InterPro" id="IPR029056">
    <property type="entry name" value="Ribokinase-like"/>
</dbReference>
<evidence type="ECO:0000313" key="14">
    <source>
        <dbReference type="Proteomes" id="UP000567922"/>
    </source>
</evidence>
<dbReference type="EC" id="2.7.1.56" evidence="2 11"/>
<dbReference type="NCBIfam" id="TIGR03168">
    <property type="entry name" value="1-PFK"/>
    <property type="match status" value="1"/>
</dbReference>
<dbReference type="Proteomes" id="UP000567922">
    <property type="component" value="Unassembled WGS sequence"/>
</dbReference>
<keyword evidence="7 11" id="KW-0067">ATP-binding</keyword>
<evidence type="ECO:0000256" key="8">
    <source>
        <dbReference type="ARBA" id="ARBA00032802"/>
    </source>
</evidence>
<proteinExistence type="inferred from homology"/>
<evidence type="ECO:0000259" key="12">
    <source>
        <dbReference type="Pfam" id="PF00294"/>
    </source>
</evidence>
<evidence type="ECO:0000313" key="13">
    <source>
        <dbReference type="EMBL" id="MBB3037806.1"/>
    </source>
</evidence>
<comment type="similarity">
    <text evidence="1 11">Belongs to the carbohydrate kinase PfkB family.</text>
</comment>
<dbReference type="RefSeq" id="WP_064441305.1">
    <property type="nucleotide sequence ID" value="NZ_BDDI01000013.1"/>
</dbReference>
<dbReference type="GO" id="GO:0005524">
    <property type="term" value="F:ATP binding"/>
    <property type="evidence" value="ECO:0007669"/>
    <property type="project" value="UniProtKB-UniRule"/>
</dbReference>
<dbReference type="EMBL" id="JACHWS010000002">
    <property type="protein sequence ID" value="MBB3037806.1"/>
    <property type="molecule type" value="Genomic_DNA"/>
</dbReference>
<dbReference type="CDD" id="cd01164">
    <property type="entry name" value="FruK_PfkB_like"/>
    <property type="match status" value="1"/>
</dbReference>